<evidence type="ECO:0000313" key="9">
    <source>
        <dbReference type="Proteomes" id="UP001500620"/>
    </source>
</evidence>
<comment type="caution">
    <text evidence="8">The sequence shown here is derived from an EMBL/GenBank/DDBJ whole genome shotgun (WGS) entry which is preliminary data.</text>
</comment>
<dbReference type="PANTHER" id="PTHR32322:SF9">
    <property type="entry name" value="AMINO-ACID METABOLITE EFFLUX PUMP-RELATED"/>
    <property type="match status" value="1"/>
</dbReference>
<evidence type="ECO:0000256" key="6">
    <source>
        <dbReference type="SAM" id="Phobius"/>
    </source>
</evidence>
<dbReference type="PANTHER" id="PTHR32322">
    <property type="entry name" value="INNER MEMBRANE TRANSPORTER"/>
    <property type="match status" value="1"/>
</dbReference>
<dbReference type="RefSeq" id="WP_345131170.1">
    <property type="nucleotide sequence ID" value="NZ_BAABAT010000017.1"/>
</dbReference>
<dbReference type="Pfam" id="PF00892">
    <property type="entry name" value="EamA"/>
    <property type="match status" value="2"/>
</dbReference>
<protein>
    <submittedName>
        <fullName evidence="8">EamA family transporter</fullName>
    </submittedName>
</protein>
<feature type="transmembrane region" description="Helical" evidence="6">
    <location>
        <begin position="7"/>
        <end position="26"/>
    </location>
</feature>
<evidence type="ECO:0000256" key="3">
    <source>
        <dbReference type="ARBA" id="ARBA00022692"/>
    </source>
</evidence>
<keyword evidence="9" id="KW-1185">Reference proteome</keyword>
<name>A0ABP8DEP0_9ACTN</name>
<evidence type="ECO:0000256" key="2">
    <source>
        <dbReference type="ARBA" id="ARBA00007362"/>
    </source>
</evidence>
<dbReference type="SUPFAM" id="SSF103481">
    <property type="entry name" value="Multidrug resistance efflux transporter EmrE"/>
    <property type="match status" value="2"/>
</dbReference>
<feature type="domain" description="EamA" evidence="7">
    <location>
        <begin position="143"/>
        <end position="278"/>
    </location>
</feature>
<feature type="transmembrane region" description="Helical" evidence="6">
    <location>
        <begin position="32"/>
        <end position="51"/>
    </location>
</feature>
<accession>A0ABP8DEP0</accession>
<evidence type="ECO:0000259" key="7">
    <source>
        <dbReference type="Pfam" id="PF00892"/>
    </source>
</evidence>
<gene>
    <name evidence="8" type="ORF">GCM10022255_057530</name>
</gene>
<keyword evidence="3 6" id="KW-0812">Transmembrane</keyword>
<comment type="similarity">
    <text evidence="2">Belongs to the EamA transporter family.</text>
</comment>
<organism evidence="8 9">
    <name type="scientific">Dactylosporangium darangshiense</name>
    <dbReference type="NCBI Taxonomy" id="579108"/>
    <lineage>
        <taxon>Bacteria</taxon>
        <taxon>Bacillati</taxon>
        <taxon>Actinomycetota</taxon>
        <taxon>Actinomycetes</taxon>
        <taxon>Micromonosporales</taxon>
        <taxon>Micromonosporaceae</taxon>
        <taxon>Dactylosporangium</taxon>
    </lineage>
</organism>
<feature type="transmembrane region" description="Helical" evidence="6">
    <location>
        <begin position="171"/>
        <end position="190"/>
    </location>
</feature>
<reference evidence="9" key="1">
    <citation type="journal article" date="2019" name="Int. J. Syst. Evol. Microbiol.">
        <title>The Global Catalogue of Microorganisms (GCM) 10K type strain sequencing project: providing services to taxonomists for standard genome sequencing and annotation.</title>
        <authorList>
            <consortium name="The Broad Institute Genomics Platform"/>
            <consortium name="The Broad Institute Genome Sequencing Center for Infectious Disease"/>
            <person name="Wu L."/>
            <person name="Ma J."/>
        </authorList>
    </citation>
    <scope>NUCLEOTIDE SEQUENCE [LARGE SCALE GENOMIC DNA]</scope>
    <source>
        <strain evidence="9">JCM 17441</strain>
    </source>
</reference>
<feature type="transmembrane region" description="Helical" evidence="6">
    <location>
        <begin position="205"/>
        <end position="226"/>
    </location>
</feature>
<dbReference type="InterPro" id="IPR037185">
    <property type="entry name" value="EmrE-like"/>
</dbReference>
<evidence type="ECO:0000256" key="5">
    <source>
        <dbReference type="ARBA" id="ARBA00023136"/>
    </source>
</evidence>
<dbReference type="InterPro" id="IPR000620">
    <property type="entry name" value="EamA_dom"/>
</dbReference>
<feature type="transmembrane region" description="Helical" evidence="6">
    <location>
        <begin position="88"/>
        <end position="108"/>
    </location>
</feature>
<dbReference type="Proteomes" id="UP001500620">
    <property type="component" value="Unassembled WGS sequence"/>
</dbReference>
<feature type="transmembrane region" description="Helical" evidence="6">
    <location>
        <begin position="238"/>
        <end position="257"/>
    </location>
</feature>
<keyword evidence="4 6" id="KW-1133">Transmembrane helix</keyword>
<feature type="transmembrane region" description="Helical" evidence="6">
    <location>
        <begin position="142"/>
        <end position="159"/>
    </location>
</feature>
<keyword evidence="5 6" id="KW-0472">Membrane</keyword>
<dbReference type="InterPro" id="IPR050638">
    <property type="entry name" value="AA-Vitamin_Transporters"/>
</dbReference>
<feature type="transmembrane region" description="Helical" evidence="6">
    <location>
        <begin position="58"/>
        <end position="82"/>
    </location>
</feature>
<feature type="domain" description="EamA" evidence="7">
    <location>
        <begin position="7"/>
        <end position="131"/>
    </location>
</feature>
<feature type="transmembrane region" description="Helical" evidence="6">
    <location>
        <begin position="117"/>
        <end position="136"/>
    </location>
</feature>
<proteinExistence type="inferred from homology"/>
<comment type="subcellular location">
    <subcellularLocation>
        <location evidence="1">Membrane</location>
        <topology evidence="1">Multi-pass membrane protein</topology>
    </subcellularLocation>
</comment>
<dbReference type="EMBL" id="BAABAT010000017">
    <property type="protein sequence ID" value="GAA4254103.1"/>
    <property type="molecule type" value="Genomic_DNA"/>
</dbReference>
<evidence type="ECO:0000256" key="4">
    <source>
        <dbReference type="ARBA" id="ARBA00022989"/>
    </source>
</evidence>
<feature type="transmembrane region" description="Helical" evidence="6">
    <location>
        <begin position="263"/>
        <end position="282"/>
    </location>
</feature>
<evidence type="ECO:0000313" key="8">
    <source>
        <dbReference type="EMBL" id="GAA4254103.1"/>
    </source>
</evidence>
<evidence type="ECO:0000256" key="1">
    <source>
        <dbReference type="ARBA" id="ARBA00004141"/>
    </source>
</evidence>
<sequence>MKPRDLALAIVVTVIWGVNFVVIHVGLSSMSPLLFCALRFGVAALPAVFLVGRPQAPWRWVIATGIALGVVKFSLLFAGMAAGLPSGLSALVLQSQVVFTLVFATVLLRDRPGPRRVAGVVLAGAGIVLIATQLGLDRPLGAFLLVVAAGAAWGLANVAMRKASAQNMLNFMVWVSAVATPPLILLTLTVDGPAYVWGALKGLDLVAVGAIAYIAYLSTLLGFGVWGRLIARYGAGTVAPFAALAPIFAILSSALFLHEDIHWYDLVGGAAILGGVLLGAVAPRKVVPESERELDLPAEPVHASLRPIGRV</sequence>